<evidence type="ECO:0000259" key="4">
    <source>
        <dbReference type="Pfam" id="PF13193"/>
    </source>
</evidence>
<evidence type="ECO:0008006" key="6">
    <source>
        <dbReference type="Google" id="ProtNLM"/>
    </source>
</evidence>
<dbReference type="GO" id="GO:0031956">
    <property type="term" value="F:medium-chain fatty acid-CoA ligase activity"/>
    <property type="evidence" value="ECO:0007669"/>
    <property type="project" value="TreeGrafter"/>
</dbReference>
<sequence length="470" mass="52343">AIMLPNSPAFLYTWMGLNKIGAVEVPINIGFKETEVKYILQHSEASAIVIHQGYYPILSGIKKEELPDLRNVIFHGDEATPYETIPFSTLLDEKAELEEVAISEEDPAACIYTSGTTDRPKGVLNSHRSWVLTGEAYVYTVGITSEDRVMTPNPLFHANAQVYSTMGSLVAGASLILLKHFSSSRILEQARHYNATKMVLVQAVTPWFWNRPRREDDGDTPVKTMVAGNVPAEIYHDFEQRFQLNIQTIYSLTEAPFAIMGPRQGTQPRKPGGIGVPMEHPDPSIKNEVKIVDDTGAEIPLGQQGEIIIRNPSTMIGYFKNPEKTAETKKDGWIHTGDIGYQDENGYLFFVGRKKEVIRRRGELISPAEIESVINSHPSVDETAVMGVPSGLGTGEEEVKAYVRLKPGAIINSEEIVSWCNGKLAEFKIPRFLEFCNDFPRSAIGRIQKSILKAEKQDLTDGCYDRLKEG</sequence>
<evidence type="ECO:0000259" key="3">
    <source>
        <dbReference type="Pfam" id="PF00501"/>
    </source>
</evidence>
<protein>
    <recommendedName>
        <fullName evidence="6">AMP-dependent synthetase/ligase domain-containing protein</fullName>
    </recommendedName>
</protein>
<dbReference type="PANTHER" id="PTHR43201:SF5">
    <property type="entry name" value="MEDIUM-CHAIN ACYL-COA LIGASE ACSF2, MITOCHONDRIAL"/>
    <property type="match status" value="1"/>
</dbReference>
<name>A0A0F9JRG8_9ZZZZ</name>
<dbReference type="InterPro" id="IPR042099">
    <property type="entry name" value="ANL_N_sf"/>
</dbReference>
<feature type="non-terminal residue" evidence="5">
    <location>
        <position position="1"/>
    </location>
</feature>
<dbReference type="GO" id="GO:0006631">
    <property type="term" value="P:fatty acid metabolic process"/>
    <property type="evidence" value="ECO:0007669"/>
    <property type="project" value="TreeGrafter"/>
</dbReference>
<dbReference type="Gene3D" id="3.30.300.30">
    <property type="match status" value="1"/>
</dbReference>
<reference evidence="5" key="1">
    <citation type="journal article" date="2015" name="Nature">
        <title>Complex archaea that bridge the gap between prokaryotes and eukaryotes.</title>
        <authorList>
            <person name="Spang A."/>
            <person name="Saw J.H."/>
            <person name="Jorgensen S.L."/>
            <person name="Zaremba-Niedzwiedzka K."/>
            <person name="Martijn J."/>
            <person name="Lind A.E."/>
            <person name="van Eijk R."/>
            <person name="Schleper C."/>
            <person name="Guy L."/>
            <person name="Ettema T.J."/>
        </authorList>
    </citation>
    <scope>NUCLEOTIDE SEQUENCE</scope>
</reference>
<comment type="similarity">
    <text evidence="1">Belongs to the ATP-dependent AMP-binding enzyme family.</text>
</comment>
<evidence type="ECO:0000256" key="1">
    <source>
        <dbReference type="ARBA" id="ARBA00006432"/>
    </source>
</evidence>
<dbReference type="InterPro" id="IPR045851">
    <property type="entry name" value="AMP-bd_C_sf"/>
</dbReference>
<gene>
    <name evidence="5" type="ORF">LCGC14_1495500</name>
</gene>
<comment type="caution">
    <text evidence="5">The sequence shown here is derived from an EMBL/GenBank/DDBJ whole genome shotgun (WGS) entry which is preliminary data.</text>
</comment>
<dbReference type="EMBL" id="LAZR01010795">
    <property type="protein sequence ID" value="KKM65021.1"/>
    <property type="molecule type" value="Genomic_DNA"/>
</dbReference>
<organism evidence="5">
    <name type="scientific">marine sediment metagenome</name>
    <dbReference type="NCBI Taxonomy" id="412755"/>
    <lineage>
        <taxon>unclassified sequences</taxon>
        <taxon>metagenomes</taxon>
        <taxon>ecological metagenomes</taxon>
    </lineage>
</organism>
<proteinExistence type="inferred from homology"/>
<feature type="domain" description="AMP-dependent synthetase/ligase" evidence="3">
    <location>
        <begin position="1"/>
        <end position="319"/>
    </location>
</feature>
<evidence type="ECO:0000256" key="2">
    <source>
        <dbReference type="ARBA" id="ARBA00022598"/>
    </source>
</evidence>
<evidence type="ECO:0000313" key="5">
    <source>
        <dbReference type="EMBL" id="KKM65021.1"/>
    </source>
</evidence>
<dbReference type="Gene3D" id="3.40.50.12780">
    <property type="entry name" value="N-terminal domain of ligase-like"/>
    <property type="match status" value="1"/>
</dbReference>
<dbReference type="InterPro" id="IPR025110">
    <property type="entry name" value="AMP-bd_C"/>
</dbReference>
<dbReference type="InterPro" id="IPR000873">
    <property type="entry name" value="AMP-dep_synth/lig_dom"/>
</dbReference>
<accession>A0A0F9JRG8</accession>
<keyword evidence="2" id="KW-0436">Ligase</keyword>
<dbReference type="AlphaFoldDB" id="A0A0F9JRG8"/>
<dbReference type="Pfam" id="PF00501">
    <property type="entry name" value="AMP-binding"/>
    <property type="match status" value="1"/>
</dbReference>
<dbReference type="Pfam" id="PF13193">
    <property type="entry name" value="AMP-binding_C"/>
    <property type="match status" value="1"/>
</dbReference>
<feature type="domain" description="AMP-binding enzyme C-terminal" evidence="4">
    <location>
        <begin position="369"/>
        <end position="445"/>
    </location>
</feature>
<dbReference type="SUPFAM" id="SSF56801">
    <property type="entry name" value="Acetyl-CoA synthetase-like"/>
    <property type="match status" value="1"/>
</dbReference>
<dbReference type="PANTHER" id="PTHR43201">
    <property type="entry name" value="ACYL-COA SYNTHETASE"/>
    <property type="match status" value="1"/>
</dbReference>